<dbReference type="GO" id="GO:0005652">
    <property type="term" value="C:nuclear lamina"/>
    <property type="evidence" value="ECO:0007669"/>
    <property type="project" value="UniProtKB-SubCell"/>
</dbReference>
<dbReference type="PROSITE" id="PS51842">
    <property type="entry name" value="IF_ROD_2"/>
    <property type="match status" value="1"/>
</dbReference>
<evidence type="ECO:0000313" key="17">
    <source>
        <dbReference type="EMBL" id="KAL0984827.1"/>
    </source>
</evidence>
<comment type="caution">
    <text evidence="17">The sequence shown here is derived from an EMBL/GenBank/DDBJ whole genome shotgun (WGS) entry which is preliminary data.</text>
</comment>
<dbReference type="GO" id="GO:0005654">
    <property type="term" value="C:nucleoplasm"/>
    <property type="evidence" value="ECO:0007669"/>
    <property type="project" value="UniProtKB-SubCell"/>
</dbReference>
<proteinExistence type="inferred from homology"/>
<evidence type="ECO:0000256" key="3">
    <source>
        <dbReference type="ARBA" id="ARBA00022481"/>
    </source>
</evidence>
<dbReference type="GO" id="GO:0005882">
    <property type="term" value="C:intermediate filament"/>
    <property type="evidence" value="ECO:0007669"/>
    <property type="project" value="UniProtKB-KW"/>
</dbReference>
<evidence type="ECO:0000256" key="12">
    <source>
        <dbReference type="SAM" id="Coils"/>
    </source>
</evidence>
<evidence type="ECO:0000256" key="4">
    <source>
        <dbReference type="ARBA" id="ARBA00022553"/>
    </source>
</evidence>
<keyword evidence="9" id="KW-0636">Prenylation</keyword>
<dbReference type="SUPFAM" id="SSF64593">
    <property type="entry name" value="Intermediate filament protein, coiled coil region"/>
    <property type="match status" value="2"/>
</dbReference>
<evidence type="ECO:0000256" key="5">
    <source>
        <dbReference type="ARBA" id="ARBA00022754"/>
    </source>
</evidence>
<feature type="region of interest" description="Disordered" evidence="13">
    <location>
        <begin position="636"/>
        <end position="658"/>
    </location>
</feature>
<dbReference type="AlphaFoldDB" id="A0ABD0WXU4"/>
<dbReference type="Pfam" id="PF00038">
    <property type="entry name" value="Filament"/>
    <property type="match status" value="1"/>
</dbReference>
<feature type="compositionally biased region" description="Low complexity" evidence="13">
    <location>
        <begin position="412"/>
        <end position="460"/>
    </location>
</feature>
<dbReference type="Gene3D" id="1.20.5.500">
    <property type="entry name" value="Single helix bin"/>
    <property type="match status" value="1"/>
</dbReference>
<dbReference type="GO" id="GO:0016363">
    <property type="term" value="C:nuclear matrix"/>
    <property type="evidence" value="ECO:0007669"/>
    <property type="project" value="UniProtKB-SubCell"/>
</dbReference>
<keyword evidence="4" id="KW-0597">Phosphoprotein</keyword>
<dbReference type="PANTHER" id="PTHR45721:SF5">
    <property type="entry name" value="PRELAMIN-A_C"/>
    <property type="match status" value="1"/>
</dbReference>
<keyword evidence="14" id="KW-1133">Transmembrane helix</keyword>
<evidence type="ECO:0000313" key="18">
    <source>
        <dbReference type="Proteomes" id="UP001557470"/>
    </source>
</evidence>
<evidence type="ECO:0000256" key="7">
    <source>
        <dbReference type="ARBA" id="ARBA00023242"/>
    </source>
</evidence>
<dbReference type="InterPro" id="IPR036415">
    <property type="entry name" value="Lamin_tail_dom_sf"/>
</dbReference>
<dbReference type="PANTHER" id="PTHR45721">
    <property type="entry name" value="LAMIN DM0-RELATED"/>
    <property type="match status" value="1"/>
</dbReference>
<protein>
    <recommendedName>
        <fullName evidence="19">Lamin</fullName>
    </recommendedName>
</protein>
<evidence type="ECO:0000259" key="15">
    <source>
        <dbReference type="PROSITE" id="PS51841"/>
    </source>
</evidence>
<evidence type="ECO:0000256" key="1">
    <source>
        <dbReference type="ARBA" id="ARBA00004109"/>
    </source>
</evidence>
<dbReference type="Gene3D" id="1.20.5.170">
    <property type="match status" value="1"/>
</dbReference>
<keyword evidence="5 11" id="KW-0403">Intermediate filament</keyword>
<dbReference type="InterPro" id="IPR001322">
    <property type="entry name" value="Lamin_tail_dom"/>
</dbReference>
<comment type="similarity">
    <text evidence="11">Belongs to the intermediate filament family.</text>
</comment>
<evidence type="ECO:0000256" key="8">
    <source>
        <dbReference type="ARBA" id="ARBA00023288"/>
    </source>
</evidence>
<keyword evidence="14" id="KW-0812">Transmembrane</keyword>
<evidence type="ECO:0000256" key="9">
    <source>
        <dbReference type="ARBA" id="ARBA00023289"/>
    </source>
</evidence>
<dbReference type="SUPFAM" id="SSF74853">
    <property type="entry name" value="Lamin A/C globular tail domain"/>
    <property type="match status" value="1"/>
</dbReference>
<dbReference type="Pfam" id="PF00932">
    <property type="entry name" value="LTD"/>
    <property type="match status" value="1"/>
</dbReference>
<dbReference type="PROSITE" id="PS51841">
    <property type="entry name" value="LTD"/>
    <property type="match status" value="1"/>
</dbReference>
<keyword evidence="8" id="KW-0449">Lipoprotein</keyword>
<evidence type="ECO:0008006" key="19">
    <source>
        <dbReference type="Google" id="ProtNLM"/>
    </source>
</evidence>
<feature type="region of interest" description="Disordered" evidence="13">
    <location>
        <begin position="1"/>
        <end position="20"/>
    </location>
</feature>
<feature type="compositionally biased region" description="Polar residues" evidence="13">
    <location>
        <begin position="469"/>
        <end position="494"/>
    </location>
</feature>
<name>A0ABD0WXU4_UMBPY</name>
<dbReference type="InterPro" id="IPR018039">
    <property type="entry name" value="IF_conserved"/>
</dbReference>
<keyword evidence="18" id="KW-1185">Reference proteome</keyword>
<comment type="subcellular location">
    <subcellularLocation>
        <location evidence="10">Nucleus lamina</location>
    </subcellularLocation>
    <subcellularLocation>
        <location evidence="1">Nucleus matrix</location>
    </subcellularLocation>
    <subcellularLocation>
        <location evidence="2">Nucleus</location>
        <location evidence="2">Nucleoplasm</location>
    </subcellularLocation>
</comment>
<keyword evidence="7" id="KW-0539">Nucleus</keyword>
<keyword evidence="3" id="KW-0488">Methylation</keyword>
<dbReference type="InterPro" id="IPR039008">
    <property type="entry name" value="IF_rod_dom"/>
</dbReference>
<feature type="transmembrane region" description="Helical" evidence="14">
    <location>
        <begin position="715"/>
        <end position="736"/>
    </location>
</feature>
<reference evidence="17 18" key="1">
    <citation type="submission" date="2024-06" db="EMBL/GenBank/DDBJ databases">
        <authorList>
            <person name="Pan Q."/>
            <person name="Wen M."/>
            <person name="Jouanno E."/>
            <person name="Zahm M."/>
            <person name="Klopp C."/>
            <person name="Cabau C."/>
            <person name="Louis A."/>
            <person name="Berthelot C."/>
            <person name="Parey E."/>
            <person name="Roest Crollius H."/>
            <person name="Montfort J."/>
            <person name="Robinson-Rechavi M."/>
            <person name="Bouchez O."/>
            <person name="Lampietro C."/>
            <person name="Lopez Roques C."/>
            <person name="Donnadieu C."/>
            <person name="Postlethwait J."/>
            <person name="Bobe J."/>
            <person name="Verreycken H."/>
            <person name="Guiguen Y."/>
        </authorList>
    </citation>
    <scope>NUCLEOTIDE SEQUENCE [LARGE SCALE GENOMIC DNA]</scope>
    <source>
        <strain evidence="17">Up_M1</strain>
        <tissue evidence="17">Testis</tissue>
    </source>
</reference>
<dbReference type="Proteomes" id="UP001557470">
    <property type="component" value="Unassembled WGS sequence"/>
</dbReference>
<dbReference type="Gene3D" id="2.60.40.1260">
    <property type="entry name" value="Lamin Tail domain"/>
    <property type="match status" value="1"/>
</dbReference>
<evidence type="ECO:0000256" key="2">
    <source>
        <dbReference type="ARBA" id="ARBA00004642"/>
    </source>
</evidence>
<dbReference type="SMART" id="SM01391">
    <property type="entry name" value="Filament"/>
    <property type="match status" value="1"/>
</dbReference>
<organism evidence="17 18">
    <name type="scientific">Umbra pygmaea</name>
    <name type="common">Eastern mudminnow</name>
    <dbReference type="NCBI Taxonomy" id="75934"/>
    <lineage>
        <taxon>Eukaryota</taxon>
        <taxon>Metazoa</taxon>
        <taxon>Chordata</taxon>
        <taxon>Craniata</taxon>
        <taxon>Vertebrata</taxon>
        <taxon>Euteleostomi</taxon>
        <taxon>Actinopterygii</taxon>
        <taxon>Neopterygii</taxon>
        <taxon>Teleostei</taxon>
        <taxon>Protacanthopterygii</taxon>
        <taxon>Esociformes</taxon>
        <taxon>Umbridae</taxon>
        <taxon>Umbra</taxon>
    </lineage>
</organism>
<evidence type="ECO:0000259" key="16">
    <source>
        <dbReference type="PROSITE" id="PS51842"/>
    </source>
</evidence>
<accession>A0ABD0WXU4</accession>
<evidence type="ECO:0000256" key="14">
    <source>
        <dbReference type="SAM" id="Phobius"/>
    </source>
</evidence>
<evidence type="ECO:0000256" key="6">
    <source>
        <dbReference type="ARBA" id="ARBA00023054"/>
    </source>
</evidence>
<dbReference type="PROSITE" id="PS00226">
    <property type="entry name" value="IF_ROD_1"/>
    <property type="match status" value="1"/>
</dbReference>
<evidence type="ECO:0000256" key="13">
    <source>
        <dbReference type="SAM" id="MobiDB-lite"/>
    </source>
</evidence>
<feature type="compositionally biased region" description="Low complexity" evidence="13">
    <location>
        <begin position="642"/>
        <end position="653"/>
    </location>
</feature>
<feature type="domain" description="LTD" evidence="15">
    <location>
        <begin position="484"/>
        <end position="601"/>
    </location>
</feature>
<dbReference type="Gene3D" id="1.20.5.1160">
    <property type="entry name" value="Vasodilator-stimulated phosphoprotein"/>
    <property type="match status" value="2"/>
</dbReference>
<feature type="coiled-coil region" evidence="12">
    <location>
        <begin position="32"/>
        <end position="356"/>
    </location>
</feature>
<gene>
    <name evidence="17" type="ORF">UPYG_G00147600</name>
</gene>
<keyword evidence="14" id="KW-0472">Membrane</keyword>
<sequence>METPGQKRNIHGGTTTPNSPARITRLQEKEDLSQLNDRLAIYIDKVRSLEHENAGLRMRITESETEISRETSGMKAVYETELADARKTLDSVAKERARLQLELGKVKEEHKELKTRNVKKESDLEAALARLKDLESRLNSKDASLSTALGEKRSLDAELRELKAQLATLEVNLSDAKKQLQDEMLKRVDAENRLQTTKEELEFQKNISNEELREYKRRHESRIVETDSVVVHQDYESKLAEALTELRAQHEEQVRIYKEEIERTYNSKLENAQHSANRNSNLVGAAHEELQQTRMRLEGMSSQISQLQKQLAESEARVRELEESLSRERDMMRRRLDDKEKAMADMRMRMQQQLDEYQELLDIKLALDMEISAYRKLLEGEEERLRLSPSPPPTRVTVSRTTGQSSGLITRTSGSSHSHTTHTSGSGHSHTAHTSGSGHSHTAHVVQAASSSRNSSGTASAKKRRLNENDSGTSSLALGSVTRTRLSQQASASGRVTVDEVDLEGKYVRLSNKADQDQLLGHWQVKRQVGTGTAITYKFPPKFTLKAGQTVTIWASGGGGTHSPPTDIVWKAQNSWGTGDMFQTILINSSGEEMAQRKVIRTLFLDGEEDDDGTHSMDNDYNLRSRTVVCGSCGQPSEKSNVSSGVSSGATVSSGGGGLPDRLLTPAFIVGNNDPRQRVVPSRRTAPSCKAPQCWSRSSHPKRNFFFSTSPLICFLYFLYIYIFPLFSMGLVFFYIT</sequence>
<evidence type="ECO:0000256" key="10">
    <source>
        <dbReference type="ARBA" id="ARBA00024186"/>
    </source>
</evidence>
<evidence type="ECO:0000256" key="11">
    <source>
        <dbReference type="RuleBase" id="RU000685"/>
    </source>
</evidence>
<dbReference type="EMBL" id="JAGEUA010000004">
    <property type="protein sequence ID" value="KAL0984827.1"/>
    <property type="molecule type" value="Genomic_DNA"/>
</dbReference>
<feature type="region of interest" description="Disordered" evidence="13">
    <location>
        <begin position="382"/>
        <end position="496"/>
    </location>
</feature>
<keyword evidence="6 12" id="KW-0175">Coiled coil</keyword>
<feature type="domain" description="IF rod" evidence="16">
    <location>
        <begin position="28"/>
        <end position="385"/>
    </location>
</feature>